<dbReference type="InterPro" id="IPR001387">
    <property type="entry name" value="Cro/C1-type_HTH"/>
</dbReference>
<dbReference type="Gene3D" id="3.10.450.50">
    <property type="match status" value="1"/>
</dbReference>
<dbReference type="AlphaFoldDB" id="A0A2S8F1B6"/>
<dbReference type="CDD" id="cd00093">
    <property type="entry name" value="HTH_XRE"/>
    <property type="match status" value="1"/>
</dbReference>
<evidence type="ECO:0000313" key="2">
    <source>
        <dbReference type="EMBL" id="PQO25961.1"/>
    </source>
</evidence>
<dbReference type="SUPFAM" id="SSF47413">
    <property type="entry name" value="lambda repressor-like DNA-binding domains"/>
    <property type="match status" value="1"/>
</dbReference>
<dbReference type="SUPFAM" id="SSF54427">
    <property type="entry name" value="NTF2-like"/>
    <property type="match status" value="1"/>
</dbReference>
<reference evidence="2 3" key="1">
    <citation type="submission" date="2018-02" db="EMBL/GenBank/DDBJ databases">
        <title>Comparative genomes isolates from brazilian mangrove.</title>
        <authorList>
            <person name="Araujo J.E."/>
            <person name="Taketani R.G."/>
            <person name="Silva M.C.P."/>
            <person name="Loureco M.V."/>
            <person name="Andreote F.D."/>
        </authorList>
    </citation>
    <scope>NUCLEOTIDE SEQUENCE [LARGE SCALE GENOMIC DNA]</scope>
    <source>
        <strain evidence="2 3">HEX-2 MGV</strain>
    </source>
</reference>
<sequence>MNRAYACNRDFLRHLRLRNGWTQADLAKRAGYSERLISKAEAGVPIARDTIVDLADAFSESNEEPVYWEDLASDPIQLAQRYLDALHIHQENMFDHLVDFIHEDVVFRIAGDPAHIPFAGEHTGIDAVRQAFNLFFAVLEVPQDHDYNKGYQVMGQGPNAIIWGESWIHPKGKPMDQPIRVSNLLMFRRGKLIFLDDCYDTATGAALLQGFPSPPG</sequence>
<dbReference type="Gene3D" id="1.10.260.40">
    <property type="entry name" value="lambda repressor-like DNA-binding domains"/>
    <property type="match status" value="1"/>
</dbReference>
<dbReference type="GO" id="GO:0003677">
    <property type="term" value="F:DNA binding"/>
    <property type="evidence" value="ECO:0007669"/>
    <property type="project" value="InterPro"/>
</dbReference>
<protein>
    <recommendedName>
        <fullName evidence="1">HTH cro/C1-type domain-containing protein</fullName>
    </recommendedName>
</protein>
<dbReference type="Proteomes" id="UP000240009">
    <property type="component" value="Unassembled WGS sequence"/>
</dbReference>
<dbReference type="Pfam" id="PF13560">
    <property type="entry name" value="HTH_31"/>
    <property type="match status" value="1"/>
</dbReference>
<gene>
    <name evidence="2" type="ORF">C5Y96_21145</name>
</gene>
<dbReference type="InterPro" id="IPR032710">
    <property type="entry name" value="NTF2-like_dom_sf"/>
</dbReference>
<proteinExistence type="predicted"/>
<comment type="caution">
    <text evidence="2">The sequence shown here is derived from an EMBL/GenBank/DDBJ whole genome shotgun (WGS) entry which is preliminary data.</text>
</comment>
<evidence type="ECO:0000313" key="3">
    <source>
        <dbReference type="Proteomes" id="UP000240009"/>
    </source>
</evidence>
<dbReference type="PROSITE" id="PS50943">
    <property type="entry name" value="HTH_CROC1"/>
    <property type="match status" value="1"/>
</dbReference>
<accession>A0A2S8F1B6</accession>
<dbReference type="EMBL" id="PUIA01000069">
    <property type="protein sequence ID" value="PQO25961.1"/>
    <property type="molecule type" value="Genomic_DNA"/>
</dbReference>
<organism evidence="2 3">
    <name type="scientific">Blastopirellula marina</name>
    <dbReference type="NCBI Taxonomy" id="124"/>
    <lineage>
        <taxon>Bacteria</taxon>
        <taxon>Pseudomonadati</taxon>
        <taxon>Planctomycetota</taxon>
        <taxon>Planctomycetia</taxon>
        <taxon>Pirellulales</taxon>
        <taxon>Pirellulaceae</taxon>
        <taxon>Blastopirellula</taxon>
    </lineage>
</organism>
<dbReference type="InterPro" id="IPR010982">
    <property type="entry name" value="Lambda_DNA-bd_dom_sf"/>
</dbReference>
<evidence type="ECO:0000259" key="1">
    <source>
        <dbReference type="PROSITE" id="PS50943"/>
    </source>
</evidence>
<feature type="domain" description="HTH cro/C1-type" evidence="1">
    <location>
        <begin position="12"/>
        <end position="58"/>
    </location>
</feature>
<name>A0A2S8F1B6_9BACT</name>
<dbReference type="SMART" id="SM00530">
    <property type="entry name" value="HTH_XRE"/>
    <property type="match status" value="1"/>
</dbReference>